<keyword evidence="2" id="KW-0496">Mitochondrion</keyword>
<accession>A0A343KJR5</accession>
<evidence type="ECO:0000256" key="1">
    <source>
        <dbReference type="SAM" id="Phobius"/>
    </source>
</evidence>
<keyword evidence="1" id="KW-0812">Transmembrane</keyword>
<evidence type="ECO:0000313" key="2">
    <source>
        <dbReference type="EMBL" id="ATI10798.1"/>
    </source>
</evidence>
<reference evidence="2" key="1">
    <citation type="submission" date="2016-11" db="EMBL/GenBank/DDBJ databases">
        <authorList>
            <person name="Jaros S."/>
            <person name="Januszkiewicz K."/>
            <person name="Wedrychowicz H."/>
        </authorList>
    </citation>
    <scope>NUCLEOTIDE SEQUENCE</scope>
</reference>
<dbReference type="EMBL" id="KY124330">
    <property type="protein sequence ID" value="ATI10798.1"/>
    <property type="molecule type" value="Genomic_DNA"/>
</dbReference>
<gene>
    <name evidence="2" type="primary">ATP8</name>
</gene>
<keyword evidence="1" id="KW-1133">Transmembrane helix</keyword>
<reference evidence="2" key="2">
    <citation type="journal article" date="2017" name="J. Asia-Pac. Entomol.">
        <title>Next-generation sequencing data used to determine the mitochondrial genomes and a preliminary phylogeny of Verophasmatodea insects.</title>
        <authorList>
            <person name="Zhou Z."/>
            <person name="Guan B."/>
            <person name="Chai J."/>
            <person name="Che X."/>
        </authorList>
    </citation>
    <scope>NUCLEOTIDE SEQUENCE</scope>
</reference>
<sequence length="52" mass="6596">MPQMMPMSWIIMYMYFLMITIIFITKIYFYKQKKTIPNKMTLLSSNEQYWKW</sequence>
<geneLocation type="mitochondrion" evidence="2"/>
<protein>
    <submittedName>
        <fullName evidence="2">ATP synthase F0 subunit 8</fullName>
    </submittedName>
</protein>
<proteinExistence type="predicted"/>
<name>A0A343KJR5_9NEOP</name>
<organism evidence="2">
    <name type="scientific">Calvisia medogensis</name>
    <dbReference type="NCBI Taxonomy" id="2042294"/>
    <lineage>
        <taxon>Eukaryota</taxon>
        <taxon>Metazoa</taxon>
        <taxon>Ecdysozoa</taxon>
        <taxon>Arthropoda</taxon>
        <taxon>Hexapoda</taxon>
        <taxon>Insecta</taxon>
        <taxon>Pterygota</taxon>
        <taxon>Neoptera</taxon>
        <taxon>Polyneoptera</taxon>
        <taxon>Phasmatodea</taxon>
        <taxon>Verophasmatodea</taxon>
        <taxon>Anareolatae</taxon>
        <taxon>Lonchodidae</taxon>
        <taxon>Necrosciinae</taxon>
        <taxon>Calvisia</taxon>
    </lineage>
</organism>
<keyword evidence="1" id="KW-0472">Membrane</keyword>
<feature type="transmembrane region" description="Helical" evidence="1">
    <location>
        <begin position="6"/>
        <end position="30"/>
    </location>
</feature>
<dbReference type="AlphaFoldDB" id="A0A343KJR5"/>